<dbReference type="Pfam" id="PF00583">
    <property type="entry name" value="Acetyltransf_1"/>
    <property type="match status" value="1"/>
</dbReference>
<dbReference type="SUPFAM" id="SSF55729">
    <property type="entry name" value="Acyl-CoA N-acyltransferases (Nat)"/>
    <property type="match status" value="1"/>
</dbReference>
<evidence type="ECO:0000313" key="2">
    <source>
        <dbReference type="EMBL" id="MBM7837321.1"/>
    </source>
</evidence>
<evidence type="ECO:0000259" key="1">
    <source>
        <dbReference type="PROSITE" id="PS51186"/>
    </source>
</evidence>
<dbReference type="Gene3D" id="3.40.630.30">
    <property type="match status" value="1"/>
</dbReference>
<organism evidence="2 3">
    <name type="scientific">Shouchella xiaoxiensis</name>
    <dbReference type="NCBI Taxonomy" id="766895"/>
    <lineage>
        <taxon>Bacteria</taxon>
        <taxon>Bacillati</taxon>
        <taxon>Bacillota</taxon>
        <taxon>Bacilli</taxon>
        <taxon>Bacillales</taxon>
        <taxon>Bacillaceae</taxon>
        <taxon>Shouchella</taxon>
    </lineage>
</organism>
<dbReference type="GO" id="GO:0008999">
    <property type="term" value="F:protein-N-terminal-alanine acetyltransferase activity"/>
    <property type="evidence" value="ECO:0007669"/>
    <property type="project" value="UniProtKB-EC"/>
</dbReference>
<reference evidence="2" key="1">
    <citation type="submission" date="2021-01" db="EMBL/GenBank/DDBJ databases">
        <title>Genomic Encyclopedia of Type Strains, Phase IV (KMG-IV): sequencing the most valuable type-strain genomes for metagenomic binning, comparative biology and taxonomic classification.</title>
        <authorList>
            <person name="Goeker M."/>
        </authorList>
    </citation>
    <scope>NUCLEOTIDE SEQUENCE</scope>
    <source>
        <strain evidence="2">DSM 21943</strain>
    </source>
</reference>
<dbReference type="InterPro" id="IPR016181">
    <property type="entry name" value="Acyl_CoA_acyltransferase"/>
</dbReference>
<keyword evidence="2" id="KW-0012">Acyltransferase</keyword>
<sequence>MSFSFQVLTQEQAEEIAYRWQYEEPYAFYNMDADEEDLHDFLDPQKRGSTIYAVMQGRDLYAFFSIERVGQEMYEIGLGMKPEHTGRGGGKAFIRAIVDYVVSSYSPAKLTLSVATFNQRAIHVYRQNGFVDRNVFMQKTNGDVYEFLRMERWLTDKAEI</sequence>
<keyword evidence="3" id="KW-1185">Reference proteome</keyword>
<dbReference type="PROSITE" id="PS51186">
    <property type="entry name" value="GNAT"/>
    <property type="match status" value="1"/>
</dbReference>
<dbReference type="InterPro" id="IPR000182">
    <property type="entry name" value="GNAT_dom"/>
</dbReference>
<evidence type="ECO:0000313" key="3">
    <source>
        <dbReference type="Proteomes" id="UP001179280"/>
    </source>
</evidence>
<dbReference type="EMBL" id="JAFBCV010000001">
    <property type="protein sequence ID" value="MBM7837321.1"/>
    <property type="molecule type" value="Genomic_DNA"/>
</dbReference>
<dbReference type="RefSeq" id="WP_204464236.1">
    <property type="nucleotide sequence ID" value="NZ_JAFBCV010000001.1"/>
</dbReference>
<accession>A0ABS2SP76</accession>
<dbReference type="Proteomes" id="UP001179280">
    <property type="component" value="Unassembled WGS sequence"/>
</dbReference>
<dbReference type="EC" id="2.3.1.267" evidence="2"/>
<comment type="caution">
    <text evidence="2">The sequence shown here is derived from an EMBL/GenBank/DDBJ whole genome shotgun (WGS) entry which is preliminary data.</text>
</comment>
<keyword evidence="2" id="KW-0808">Transferase</keyword>
<gene>
    <name evidence="2" type="ORF">JOC54_000552</name>
</gene>
<feature type="domain" description="N-acetyltransferase" evidence="1">
    <location>
        <begin position="7"/>
        <end position="151"/>
    </location>
</feature>
<proteinExistence type="predicted"/>
<name>A0ABS2SP76_9BACI</name>
<protein>
    <submittedName>
        <fullName evidence="2">Ribosomal-protein-alanine N-acetyltransferase</fullName>
        <ecNumber evidence="2">2.3.1.267</ecNumber>
    </submittedName>
</protein>